<dbReference type="RefSeq" id="WP_173076336.1">
    <property type="nucleotide sequence ID" value="NZ_CP041345.1"/>
</dbReference>
<dbReference type="Proteomes" id="UP000500961">
    <property type="component" value="Chromosome"/>
</dbReference>
<gene>
    <name evidence="2" type="ORF">FHG85_12280</name>
</gene>
<keyword evidence="1" id="KW-0812">Transmembrane</keyword>
<evidence type="ECO:0000256" key="1">
    <source>
        <dbReference type="SAM" id="Phobius"/>
    </source>
</evidence>
<feature type="transmembrane region" description="Helical" evidence="1">
    <location>
        <begin position="16"/>
        <end position="34"/>
    </location>
</feature>
<dbReference type="EMBL" id="CP041345">
    <property type="protein sequence ID" value="QKG81007.1"/>
    <property type="molecule type" value="Genomic_DNA"/>
</dbReference>
<keyword evidence="1" id="KW-0472">Membrane</keyword>
<accession>A0A7D3XFQ8</accession>
<organism evidence="2 3">
    <name type="scientific">Tenuifilum thalassicum</name>
    <dbReference type="NCBI Taxonomy" id="2590900"/>
    <lineage>
        <taxon>Bacteria</taxon>
        <taxon>Pseudomonadati</taxon>
        <taxon>Bacteroidota</taxon>
        <taxon>Bacteroidia</taxon>
        <taxon>Bacteroidales</taxon>
        <taxon>Tenuifilaceae</taxon>
        <taxon>Tenuifilum</taxon>
    </lineage>
</organism>
<keyword evidence="3" id="KW-1185">Reference proteome</keyword>
<proteinExistence type="predicted"/>
<protein>
    <submittedName>
        <fullName evidence="2">Uncharacterized protein</fullName>
    </submittedName>
</protein>
<name>A0A7D3XFQ8_9BACT</name>
<evidence type="ECO:0000313" key="2">
    <source>
        <dbReference type="EMBL" id="QKG81007.1"/>
    </source>
</evidence>
<dbReference type="KEGG" id="ttz:FHG85_12280"/>
<feature type="transmembrane region" description="Helical" evidence="1">
    <location>
        <begin position="119"/>
        <end position="135"/>
    </location>
</feature>
<feature type="transmembrane region" description="Helical" evidence="1">
    <location>
        <begin position="54"/>
        <end position="75"/>
    </location>
</feature>
<evidence type="ECO:0000313" key="3">
    <source>
        <dbReference type="Proteomes" id="UP000500961"/>
    </source>
</evidence>
<sequence>MNDFKTIEQYFMSTKVLYFAQLSALVILLVIAVVVQHLSLIELNIGFLSDTVKIIALVFLIAAVLGSQVIYRAGLKNLRNSNDLKSLLIKYRTLQIIRFSMVEGPALFAAIGYMFTGSSLFIVFVLASLLVLLTIKPSRFKLIEDLQLNTEQQDMLSKPDAVIPE</sequence>
<reference evidence="2 3" key="1">
    <citation type="submission" date="2019-07" db="EMBL/GenBank/DDBJ databases">
        <title>Thalassofilum flectens gen. nov., sp. nov., a novel moderate thermophilic anaerobe from a shallow sea hot spring in Kunashir Island (Russia), representing a new family in the order Bacteroidales, and proposal of Thalassofilacea fam. nov.</title>
        <authorList>
            <person name="Kochetkova T.V."/>
            <person name="Podosokorskaya O.A."/>
            <person name="Novikov A."/>
            <person name="Elcheninov A.G."/>
            <person name="Toshchakov S.V."/>
            <person name="Kublanov I.V."/>
        </authorList>
    </citation>
    <scope>NUCLEOTIDE SEQUENCE [LARGE SCALE GENOMIC DNA]</scope>
    <source>
        <strain evidence="2 3">38-H</strain>
    </source>
</reference>
<dbReference type="AlphaFoldDB" id="A0A7D3XFQ8"/>
<keyword evidence="1" id="KW-1133">Transmembrane helix</keyword>